<evidence type="ECO:0000256" key="1">
    <source>
        <dbReference type="SAM" id="MobiDB-lite"/>
    </source>
</evidence>
<dbReference type="EMBL" id="OX465084">
    <property type="protein sequence ID" value="CAI9298689.1"/>
    <property type="molecule type" value="Genomic_DNA"/>
</dbReference>
<organism evidence="2 3">
    <name type="scientific">Lactuca saligna</name>
    <name type="common">Willowleaf lettuce</name>
    <dbReference type="NCBI Taxonomy" id="75948"/>
    <lineage>
        <taxon>Eukaryota</taxon>
        <taxon>Viridiplantae</taxon>
        <taxon>Streptophyta</taxon>
        <taxon>Embryophyta</taxon>
        <taxon>Tracheophyta</taxon>
        <taxon>Spermatophyta</taxon>
        <taxon>Magnoliopsida</taxon>
        <taxon>eudicotyledons</taxon>
        <taxon>Gunneridae</taxon>
        <taxon>Pentapetalae</taxon>
        <taxon>asterids</taxon>
        <taxon>campanulids</taxon>
        <taxon>Asterales</taxon>
        <taxon>Asteraceae</taxon>
        <taxon>Cichorioideae</taxon>
        <taxon>Cichorieae</taxon>
        <taxon>Lactucinae</taxon>
        <taxon>Lactuca</taxon>
    </lineage>
</organism>
<dbReference type="Proteomes" id="UP001177003">
    <property type="component" value="Chromosome 8"/>
</dbReference>
<keyword evidence="3" id="KW-1185">Reference proteome</keyword>
<feature type="region of interest" description="Disordered" evidence="1">
    <location>
        <begin position="1"/>
        <end position="20"/>
    </location>
</feature>
<reference evidence="2" key="1">
    <citation type="submission" date="2023-04" db="EMBL/GenBank/DDBJ databases">
        <authorList>
            <person name="Vijverberg K."/>
            <person name="Xiong W."/>
            <person name="Schranz E."/>
        </authorList>
    </citation>
    <scope>NUCLEOTIDE SEQUENCE</scope>
</reference>
<evidence type="ECO:0000313" key="3">
    <source>
        <dbReference type="Proteomes" id="UP001177003"/>
    </source>
</evidence>
<feature type="compositionally biased region" description="Polar residues" evidence="1">
    <location>
        <begin position="1"/>
        <end position="14"/>
    </location>
</feature>
<name>A0AA36EJV0_LACSI</name>
<protein>
    <submittedName>
        <fullName evidence="2">Uncharacterized protein</fullName>
    </submittedName>
</protein>
<evidence type="ECO:0000313" key="2">
    <source>
        <dbReference type="EMBL" id="CAI9298689.1"/>
    </source>
</evidence>
<proteinExistence type="predicted"/>
<accession>A0AA36EJV0</accession>
<dbReference type="AlphaFoldDB" id="A0AA36EJV0"/>
<gene>
    <name evidence="2" type="ORF">LSALG_LOCUS37437</name>
</gene>
<sequence length="202" mass="23102">MNDNIETHSTTHPNHYTLPLSHDVFPSSTPSATSQHLLHESRPRVRLPPYLIIINHRHHIHSLRLISTFSLYLRHLYRPPPPTPFTTDTTTETLTKLLPPFSNTPYPRLLCFLLKTSSPPPHISDFRFTGFHPGLALFQDISCDLGKGSNPKTSQIYALRYVLTGKINNLADVTIPSLKIKQSKNWFEFLVPFLFQSLNIKV</sequence>